<dbReference type="PANTHER" id="PTHR30406">
    <property type="entry name" value="SULFATE TRANSPORT SYSTEM PERMEASE PROTEIN"/>
    <property type="match status" value="1"/>
</dbReference>
<dbReference type="PANTHER" id="PTHR30406:SF8">
    <property type="entry name" value="SULFATE TRANSPORT SYSTEM PERMEASE PROTEIN CYST"/>
    <property type="match status" value="1"/>
</dbReference>
<feature type="transmembrane region" description="Helical" evidence="10">
    <location>
        <begin position="93"/>
        <end position="115"/>
    </location>
</feature>
<evidence type="ECO:0000256" key="11">
    <source>
        <dbReference type="RuleBase" id="RU365097"/>
    </source>
</evidence>
<comment type="subcellular location">
    <subcellularLocation>
        <location evidence="10">Cell membrane</location>
        <topology evidence="10">Multi-pass membrane protein</topology>
    </subcellularLocation>
    <subcellularLocation>
        <location evidence="1">Membrane</location>
        <topology evidence="1">Multi-pass membrane protein</topology>
    </subcellularLocation>
</comment>
<dbReference type="InterPro" id="IPR005667">
    <property type="entry name" value="Sulph_transpt2"/>
</dbReference>
<comment type="function">
    <text evidence="11">Part of the binding-protein-dependent transport system for molybdenum; probably responsible for the translocation of the substrate across the membrane.</text>
</comment>
<accession>A0A542Z8F2</accession>
<dbReference type="PROSITE" id="PS50928">
    <property type="entry name" value="ABC_TM1"/>
    <property type="match status" value="1"/>
</dbReference>
<keyword evidence="14" id="KW-1185">Reference proteome</keyword>
<dbReference type="NCBIfam" id="TIGR02141">
    <property type="entry name" value="modB_ABC"/>
    <property type="match status" value="1"/>
</dbReference>
<dbReference type="GO" id="GO:0005886">
    <property type="term" value="C:plasma membrane"/>
    <property type="evidence" value="ECO:0007669"/>
    <property type="project" value="UniProtKB-SubCell"/>
</dbReference>
<dbReference type="InterPro" id="IPR035906">
    <property type="entry name" value="MetI-like_sf"/>
</dbReference>
<proteinExistence type="inferred from homology"/>
<dbReference type="InterPro" id="IPR011867">
    <property type="entry name" value="ModB_ABC"/>
</dbReference>
<evidence type="ECO:0000256" key="6">
    <source>
        <dbReference type="ARBA" id="ARBA00022989"/>
    </source>
</evidence>
<feature type="transmembrane region" description="Helical" evidence="10">
    <location>
        <begin position="127"/>
        <end position="152"/>
    </location>
</feature>
<evidence type="ECO:0000259" key="12">
    <source>
        <dbReference type="PROSITE" id="PS50928"/>
    </source>
</evidence>
<evidence type="ECO:0000256" key="3">
    <source>
        <dbReference type="ARBA" id="ARBA00022448"/>
    </source>
</evidence>
<evidence type="ECO:0000256" key="8">
    <source>
        <dbReference type="ARBA" id="ARBA00023136"/>
    </source>
</evidence>
<dbReference type="RefSeq" id="WP_246044411.1">
    <property type="nucleotide sequence ID" value="NZ_BAAAMD010000002.1"/>
</dbReference>
<feature type="transmembrane region" description="Helical" evidence="10">
    <location>
        <begin position="12"/>
        <end position="35"/>
    </location>
</feature>
<dbReference type="CDD" id="cd06261">
    <property type="entry name" value="TM_PBP2"/>
    <property type="match status" value="1"/>
</dbReference>
<dbReference type="SUPFAM" id="SSF161098">
    <property type="entry name" value="MetI-like"/>
    <property type="match status" value="1"/>
</dbReference>
<dbReference type="GO" id="GO:0015098">
    <property type="term" value="F:molybdate ion transmembrane transporter activity"/>
    <property type="evidence" value="ECO:0007669"/>
    <property type="project" value="UniProtKB-UniRule"/>
</dbReference>
<feature type="transmembrane region" description="Helical" evidence="10">
    <location>
        <begin position="239"/>
        <end position="259"/>
    </location>
</feature>
<gene>
    <name evidence="13" type="ORF">FB460_2471</name>
</gene>
<organism evidence="13 14">
    <name type="scientific">Propioniferax innocua</name>
    <dbReference type="NCBI Taxonomy" id="1753"/>
    <lineage>
        <taxon>Bacteria</taxon>
        <taxon>Bacillati</taxon>
        <taxon>Actinomycetota</taxon>
        <taxon>Actinomycetes</taxon>
        <taxon>Propionibacteriales</taxon>
        <taxon>Propionibacteriaceae</taxon>
        <taxon>Propioniferax</taxon>
    </lineage>
</organism>
<dbReference type="EMBL" id="VFOR01000004">
    <property type="protein sequence ID" value="TQL56581.1"/>
    <property type="molecule type" value="Genomic_DNA"/>
</dbReference>
<keyword evidence="8 10" id="KW-0472">Membrane</keyword>
<keyword evidence="4 11" id="KW-0500">Molybdenum</keyword>
<keyword evidence="5 10" id="KW-0812">Transmembrane</keyword>
<evidence type="ECO:0000256" key="10">
    <source>
        <dbReference type="RuleBase" id="RU363032"/>
    </source>
</evidence>
<evidence type="ECO:0000256" key="4">
    <source>
        <dbReference type="ARBA" id="ARBA00022505"/>
    </source>
</evidence>
<dbReference type="Proteomes" id="UP000316196">
    <property type="component" value="Unassembled WGS sequence"/>
</dbReference>
<keyword evidence="11" id="KW-1003">Cell membrane</keyword>
<dbReference type="GO" id="GO:0015419">
    <property type="term" value="F:ABC-type sulfate transporter activity"/>
    <property type="evidence" value="ECO:0007669"/>
    <property type="project" value="InterPro"/>
</dbReference>
<comment type="function">
    <text evidence="9">Part of the ABC transporter complex CysAWTP (TC 3.A.1.6.1) involved in sulfate/thiosulfate import. Probably responsible for the translocation of the substrate across the membrane.</text>
</comment>
<feature type="transmembrane region" description="Helical" evidence="10">
    <location>
        <begin position="55"/>
        <end position="81"/>
    </location>
</feature>
<evidence type="ECO:0000313" key="14">
    <source>
        <dbReference type="Proteomes" id="UP000316196"/>
    </source>
</evidence>
<comment type="similarity">
    <text evidence="11">Belongs to the binding-protein-dependent transport system permease family. CysTW subfamily.</text>
</comment>
<keyword evidence="7" id="KW-0764">Sulfate transport</keyword>
<dbReference type="InterPro" id="IPR006469">
    <property type="entry name" value="NifC_ABC_porter"/>
</dbReference>
<reference evidence="13 14" key="1">
    <citation type="submission" date="2019-06" db="EMBL/GenBank/DDBJ databases">
        <title>Sequencing the genomes of 1000 actinobacteria strains.</title>
        <authorList>
            <person name="Klenk H.-P."/>
        </authorList>
    </citation>
    <scope>NUCLEOTIDE SEQUENCE [LARGE SCALE GENOMIC DNA]</scope>
    <source>
        <strain evidence="13 14">DSM 8251</strain>
    </source>
</reference>
<dbReference type="AlphaFoldDB" id="A0A542Z8F2"/>
<sequence length="265" mass="27607">MTRQPTAPSATPAWIWLPAGFGALLLVVPLVATVVDVPWADLPELLTSDASRQALSLSLRTALGSTALCIALGTPMGWVLARTHLPAQRLIRTVVLLPMVLPPVVSGMALLAAFGRNSLLGGALEGFGIRIGFTTVAVVLAQMFVSLPFMVLGVEGALRTQGVDHERTAATLGAGPGRVLTRVTLPLIAPALRSASVLCFARALGEFGATITFAGSFPGITRTLPLEVYLVRESDMDAAIALSLLLLVVAGVIVAATHAQPRRPV</sequence>
<dbReference type="Gene3D" id="1.10.3720.10">
    <property type="entry name" value="MetI-like"/>
    <property type="match status" value="1"/>
</dbReference>
<keyword evidence="6 10" id="KW-1133">Transmembrane helix</keyword>
<dbReference type="NCBIfam" id="TIGR01581">
    <property type="entry name" value="Mo_ABC_porter"/>
    <property type="match status" value="1"/>
</dbReference>
<comment type="subunit">
    <text evidence="2">The complex is composed of two ATP-binding proteins (CysA), two transmembrane proteins (CysT and CysW) and a solute-binding protein (CysP).</text>
</comment>
<protein>
    <recommendedName>
        <fullName evidence="11">Molybdenum transport system permease</fullName>
    </recommendedName>
</protein>
<name>A0A542Z8F2_9ACTN</name>
<feature type="domain" description="ABC transmembrane type-1" evidence="12">
    <location>
        <begin position="55"/>
        <end position="257"/>
    </location>
</feature>
<evidence type="ECO:0000256" key="2">
    <source>
        <dbReference type="ARBA" id="ARBA00011779"/>
    </source>
</evidence>
<evidence type="ECO:0000256" key="9">
    <source>
        <dbReference type="ARBA" id="ARBA00025323"/>
    </source>
</evidence>
<evidence type="ECO:0000256" key="5">
    <source>
        <dbReference type="ARBA" id="ARBA00022692"/>
    </source>
</evidence>
<dbReference type="Pfam" id="PF00528">
    <property type="entry name" value="BPD_transp_1"/>
    <property type="match status" value="1"/>
</dbReference>
<comment type="caution">
    <text evidence="13">The sequence shown here is derived from an EMBL/GenBank/DDBJ whole genome shotgun (WGS) entry which is preliminary data.</text>
</comment>
<evidence type="ECO:0000256" key="7">
    <source>
        <dbReference type="ARBA" id="ARBA00023032"/>
    </source>
</evidence>
<evidence type="ECO:0000256" key="1">
    <source>
        <dbReference type="ARBA" id="ARBA00004141"/>
    </source>
</evidence>
<evidence type="ECO:0000313" key="13">
    <source>
        <dbReference type="EMBL" id="TQL56581.1"/>
    </source>
</evidence>
<dbReference type="InterPro" id="IPR000515">
    <property type="entry name" value="MetI-like"/>
</dbReference>
<keyword evidence="3 10" id="KW-0813">Transport</keyword>